<dbReference type="RefSeq" id="WP_274689883.1">
    <property type="nucleotide sequence ID" value="NZ_JAPMOU010000021.1"/>
</dbReference>
<evidence type="ECO:0008006" key="4">
    <source>
        <dbReference type="Google" id="ProtNLM"/>
    </source>
</evidence>
<sequence length="159" mass="18193">MPVNKYEYRFKNRVILFLSLLMVAGFFYQFFLWSIDPNYVVEIKGIVLSKTAGLVFLCGILIFLLAGIVFITLALITTFIHREIVVSNDAILTPQYPWSTKVIEMNSENIKSYKIETVKSNQTLIVKTHSGTARISKVALPSSVCFDEICEEVHRMCMR</sequence>
<keyword evidence="1" id="KW-1133">Transmembrane helix</keyword>
<keyword evidence="1" id="KW-0472">Membrane</keyword>
<evidence type="ECO:0000256" key="1">
    <source>
        <dbReference type="SAM" id="Phobius"/>
    </source>
</evidence>
<evidence type="ECO:0000313" key="3">
    <source>
        <dbReference type="Proteomes" id="UP001528823"/>
    </source>
</evidence>
<name>A0ABT5UC33_9GAMM</name>
<accession>A0ABT5UC33</accession>
<dbReference type="Proteomes" id="UP001528823">
    <property type="component" value="Unassembled WGS sequence"/>
</dbReference>
<protein>
    <recommendedName>
        <fullName evidence="4">Photosystem I assembly protein Ycf4</fullName>
    </recommendedName>
</protein>
<proteinExistence type="predicted"/>
<feature type="transmembrane region" description="Helical" evidence="1">
    <location>
        <begin position="14"/>
        <end position="33"/>
    </location>
</feature>
<organism evidence="2 3">
    <name type="scientific">Spartinivicinus poritis</name>
    <dbReference type="NCBI Taxonomy" id="2994640"/>
    <lineage>
        <taxon>Bacteria</taxon>
        <taxon>Pseudomonadati</taxon>
        <taxon>Pseudomonadota</taxon>
        <taxon>Gammaproteobacteria</taxon>
        <taxon>Oceanospirillales</taxon>
        <taxon>Zooshikellaceae</taxon>
        <taxon>Spartinivicinus</taxon>
    </lineage>
</organism>
<comment type="caution">
    <text evidence="2">The sequence shown here is derived from an EMBL/GenBank/DDBJ whole genome shotgun (WGS) entry which is preliminary data.</text>
</comment>
<keyword evidence="1" id="KW-0812">Transmembrane</keyword>
<keyword evidence="3" id="KW-1185">Reference proteome</keyword>
<evidence type="ECO:0000313" key="2">
    <source>
        <dbReference type="EMBL" id="MDE1463546.1"/>
    </source>
</evidence>
<feature type="transmembrane region" description="Helical" evidence="1">
    <location>
        <begin position="53"/>
        <end position="76"/>
    </location>
</feature>
<gene>
    <name evidence="2" type="ORF">ORQ98_16445</name>
</gene>
<reference evidence="2 3" key="1">
    <citation type="submission" date="2022-11" db="EMBL/GenBank/DDBJ databases">
        <title>Spartinivicinus poritis sp. nov., isolated from scleractinian coral Porites lutea.</title>
        <authorList>
            <person name="Zhang G."/>
            <person name="Cai L."/>
            <person name="Wei Q."/>
        </authorList>
    </citation>
    <scope>NUCLEOTIDE SEQUENCE [LARGE SCALE GENOMIC DNA]</scope>
    <source>
        <strain evidence="2 3">A2-2</strain>
    </source>
</reference>
<dbReference type="EMBL" id="JAPMOU010000021">
    <property type="protein sequence ID" value="MDE1463546.1"/>
    <property type="molecule type" value="Genomic_DNA"/>
</dbReference>